<evidence type="ECO:0000313" key="1">
    <source>
        <dbReference type="EMBL" id="MBT1157135.1"/>
    </source>
</evidence>
<keyword evidence="2" id="KW-1185">Reference proteome</keyword>
<dbReference type="Proteomes" id="UP001138921">
    <property type="component" value="Unassembled WGS sequence"/>
</dbReference>
<dbReference type="AlphaFoldDB" id="A0A9X1AC12"/>
<sequence length="65" mass="7064">MTDIHHLADLEFIQTELHAIRKHIGRSAAKALLEEVDTLLSVTESSLGLVVAKVRDAPQASSSSR</sequence>
<evidence type="ECO:0000313" key="2">
    <source>
        <dbReference type="Proteomes" id="UP001138921"/>
    </source>
</evidence>
<proteinExistence type="predicted"/>
<dbReference type="RefSeq" id="WP_214391073.1">
    <property type="nucleotide sequence ID" value="NZ_JAFLWW010000004.1"/>
</dbReference>
<name>A0A9X1AC12_9HYPH</name>
<reference evidence="1" key="2">
    <citation type="submission" date="2021-03" db="EMBL/GenBank/DDBJ databases">
        <authorList>
            <person name="Artuso I."/>
            <person name="Turrini P."/>
            <person name="Pirolo M."/>
            <person name="Lugli G.A."/>
            <person name="Ventura M."/>
            <person name="Visca P."/>
        </authorList>
    </citation>
    <scope>NUCLEOTIDE SEQUENCE</scope>
    <source>
        <strain evidence="1">LMG 26462</strain>
    </source>
</reference>
<comment type="caution">
    <text evidence="1">The sequence shown here is derived from an EMBL/GenBank/DDBJ whole genome shotgun (WGS) entry which is preliminary data.</text>
</comment>
<organism evidence="1 2">
    <name type="scientific">Aminobacter anthyllidis</name>
    <dbReference type="NCBI Taxonomy" id="1035067"/>
    <lineage>
        <taxon>Bacteria</taxon>
        <taxon>Pseudomonadati</taxon>
        <taxon>Pseudomonadota</taxon>
        <taxon>Alphaproteobacteria</taxon>
        <taxon>Hyphomicrobiales</taxon>
        <taxon>Phyllobacteriaceae</taxon>
        <taxon>Aminobacter</taxon>
    </lineage>
</organism>
<reference evidence="1" key="1">
    <citation type="journal article" date="2021" name="Microorganisms">
        <title>Phylogenomic Reconstruction and Metabolic Potential of the Genus Aminobacter.</title>
        <authorList>
            <person name="Artuso I."/>
            <person name="Turrini P."/>
            <person name="Pirolo M."/>
            <person name="Lugli G.A."/>
            <person name="Ventura M."/>
            <person name="Visca P."/>
        </authorList>
    </citation>
    <scope>NUCLEOTIDE SEQUENCE</scope>
    <source>
        <strain evidence="1">LMG 26462</strain>
    </source>
</reference>
<protein>
    <submittedName>
        <fullName evidence="1">Uncharacterized protein</fullName>
    </submittedName>
</protein>
<accession>A0A9X1AC12</accession>
<gene>
    <name evidence="1" type="ORF">J1C56_16185</name>
</gene>
<dbReference type="EMBL" id="JAFLWW010000004">
    <property type="protein sequence ID" value="MBT1157135.1"/>
    <property type="molecule type" value="Genomic_DNA"/>
</dbReference>